<name>A0A385E0J5_9CAUD</name>
<dbReference type="GeneID" id="70080440"/>
<dbReference type="KEGG" id="vg:70080440"/>
<gene>
    <name evidence="1" type="primary">68</name>
    <name evidence="1" type="ORF">SEA_NEVILLE_68</name>
</gene>
<organism evidence="1 2">
    <name type="scientific">Gordonia phage Neville</name>
    <dbReference type="NCBI Taxonomy" id="2301693"/>
    <lineage>
        <taxon>Viruses</taxon>
        <taxon>Duplodnaviria</taxon>
        <taxon>Heunggongvirae</taxon>
        <taxon>Uroviricota</taxon>
        <taxon>Caudoviricetes</taxon>
        <taxon>Deeyouvirinae</taxon>
        <taxon>Nevillevirus</taxon>
        <taxon>Nevillevirus neville</taxon>
    </lineage>
</organism>
<protein>
    <submittedName>
        <fullName evidence="1">Uncharacterized protein</fullName>
    </submittedName>
</protein>
<dbReference type="EMBL" id="MH651182">
    <property type="protein sequence ID" value="AXQ64437.1"/>
    <property type="molecule type" value="Genomic_DNA"/>
</dbReference>
<evidence type="ECO:0000313" key="1">
    <source>
        <dbReference type="EMBL" id="AXQ64437.1"/>
    </source>
</evidence>
<evidence type="ECO:0000313" key="2">
    <source>
        <dbReference type="Proteomes" id="UP000261731"/>
    </source>
</evidence>
<accession>A0A385E0J5</accession>
<reference evidence="1 2" key="1">
    <citation type="submission" date="2018-07" db="EMBL/GenBank/DDBJ databases">
        <authorList>
            <person name="Bragdon E."/>
            <person name="Orellana H."/>
            <person name="Sterchele H."/>
            <person name="Molloy S.D."/>
            <person name="Garlena R.A."/>
            <person name="Russell D.A."/>
            <person name="Pope W.H."/>
            <person name="Jacobs-Sera D."/>
            <person name="Hatfull G.F."/>
        </authorList>
    </citation>
    <scope>NUCLEOTIDE SEQUENCE [LARGE SCALE GENOMIC DNA]</scope>
</reference>
<proteinExistence type="predicted"/>
<dbReference type="Proteomes" id="UP000261731">
    <property type="component" value="Segment"/>
</dbReference>
<dbReference type="RefSeq" id="YP_010245924.1">
    <property type="nucleotide sequence ID" value="NC_060131.1"/>
</dbReference>
<sequence>MIVTSAMVRAVRNLADQSGMTLRELEDAVPKHWTDYDHVPVGVPFVAPNGGGRSSVIVFVKLSTGTLLNFGSDATDRSITVPASVVSDDSLFVEFRSEAMTFGTKLN</sequence>
<keyword evidence="2" id="KW-1185">Reference proteome</keyword>